<dbReference type="GO" id="GO:0051539">
    <property type="term" value="F:4 iron, 4 sulfur cluster binding"/>
    <property type="evidence" value="ECO:0007669"/>
    <property type="project" value="UniProtKB-KW"/>
</dbReference>
<evidence type="ECO:0000259" key="8">
    <source>
        <dbReference type="PROSITE" id="PS51379"/>
    </source>
</evidence>
<keyword evidence="3" id="KW-0479">Metal-binding</keyword>
<dbReference type="Gene3D" id="3.30.70.20">
    <property type="match status" value="2"/>
</dbReference>
<evidence type="ECO:0000256" key="4">
    <source>
        <dbReference type="ARBA" id="ARBA00022737"/>
    </source>
</evidence>
<dbReference type="Pfam" id="PF13237">
    <property type="entry name" value="Fer4_10"/>
    <property type="match status" value="1"/>
</dbReference>
<evidence type="ECO:0000256" key="5">
    <source>
        <dbReference type="ARBA" id="ARBA00022982"/>
    </source>
</evidence>
<dbReference type="PROSITE" id="PS00198">
    <property type="entry name" value="4FE4S_FER_1"/>
    <property type="match status" value="1"/>
</dbReference>
<dbReference type="PROSITE" id="PS51379">
    <property type="entry name" value="4FE4S_FER_2"/>
    <property type="match status" value="3"/>
</dbReference>
<dbReference type="InterPro" id="IPR050572">
    <property type="entry name" value="Fe-S_Ferredoxin"/>
</dbReference>
<keyword evidence="4" id="KW-0677">Repeat</keyword>
<gene>
    <name evidence="9" type="ORF">LCGC14_0795150</name>
</gene>
<dbReference type="AlphaFoldDB" id="A0A0F9PRD3"/>
<dbReference type="EMBL" id="LAZR01002115">
    <property type="protein sequence ID" value="KKN34285.1"/>
    <property type="molecule type" value="Genomic_DNA"/>
</dbReference>
<proteinExistence type="predicted"/>
<dbReference type="InterPro" id="IPR017896">
    <property type="entry name" value="4Fe4S_Fe-S-bd"/>
</dbReference>
<keyword evidence="6" id="KW-0408">Iron</keyword>
<reference evidence="9" key="1">
    <citation type="journal article" date="2015" name="Nature">
        <title>Complex archaea that bridge the gap between prokaryotes and eukaryotes.</title>
        <authorList>
            <person name="Spang A."/>
            <person name="Saw J.H."/>
            <person name="Jorgensen S.L."/>
            <person name="Zaremba-Niedzwiedzka K."/>
            <person name="Martijn J."/>
            <person name="Lind A.E."/>
            <person name="van Eijk R."/>
            <person name="Schleper C."/>
            <person name="Guy L."/>
            <person name="Ettema T.J."/>
        </authorList>
    </citation>
    <scope>NUCLEOTIDE SEQUENCE</scope>
</reference>
<keyword evidence="2" id="KW-0004">4Fe-4S</keyword>
<keyword evidence="1" id="KW-0813">Transport</keyword>
<evidence type="ECO:0000256" key="7">
    <source>
        <dbReference type="ARBA" id="ARBA00023014"/>
    </source>
</evidence>
<dbReference type="GO" id="GO:0046872">
    <property type="term" value="F:metal ion binding"/>
    <property type="evidence" value="ECO:0007669"/>
    <property type="project" value="UniProtKB-KW"/>
</dbReference>
<keyword evidence="5" id="KW-0249">Electron transport</keyword>
<protein>
    <recommendedName>
        <fullName evidence="8">4Fe-4S ferredoxin-type domain-containing protein</fullName>
    </recommendedName>
</protein>
<dbReference type="PANTHER" id="PTHR43687">
    <property type="entry name" value="ADENYLYLSULFATE REDUCTASE, BETA SUBUNIT"/>
    <property type="match status" value="1"/>
</dbReference>
<feature type="domain" description="4Fe-4S ferredoxin-type" evidence="8">
    <location>
        <begin position="74"/>
        <end position="103"/>
    </location>
</feature>
<dbReference type="PANTHER" id="PTHR43687:SF6">
    <property type="entry name" value="L-ASPARTATE SEMIALDEHYDE SULFURTRANSFERASE IRON-SULFUR SUBUNIT"/>
    <property type="match status" value="1"/>
</dbReference>
<feature type="domain" description="4Fe-4S ferredoxin-type" evidence="8">
    <location>
        <begin position="169"/>
        <end position="199"/>
    </location>
</feature>
<sequence length="254" mass="28582">MSLPSKKAIEIDENITHYQFKMLSHEMVLKYDASRCIACGFCHKVCPITISIYDEPLKRTAIGTPDEMGIESDKKIVVDTEKCIWCGCCSWICPGFTLELYINGEHKINLVDNGSLPEFEEEVRTLDNGQKVRKVVDGSITVTCNEKDTKIIDEYCEVCAVSAMSREGNEVMVDKDKCILCFKCSEAAPDYENISVKIFRDRFKQVKGDPSSVWDGIMLRVLGKEGKVKGIVSRSQNKLADSVLRLLGRTEEES</sequence>
<evidence type="ECO:0000256" key="6">
    <source>
        <dbReference type="ARBA" id="ARBA00023004"/>
    </source>
</evidence>
<evidence type="ECO:0000313" key="9">
    <source>
        <dbReference type="EMBL" id="KKN34285.1"/>
    </source>
</evidence>
<organism evidence="9">
    <name type="scientific">marine sediment metagenome</name>
    <dbReference type="NCBI Taxonomy" id="412755"/>
    <lineage>
        <taxon>unclassified sequences</taxon>
        <taxon>metagenomes</taxon>
        <taxon>ecological metagenomes</taxon>
    </lineage>
</organism>
<dbReference type="SUPFAM" id="SSF54862">
    <property type="entry name" value="4Fe-4S ferredoxins"/>
    <property type="match status" value="2"/>
</dbReference>
<evidence type="ECO:0000256" key="3">
    <source>
        <dbReference type="ARBA" id="ARBA00022723"/>
    </source>
</evidence>
<dbReference type="InterPro" id="IPR017900">
    <property type="entry name" value="4Fe4S_Fe_S_CS"/>
</dbReference>
<evidence type="ECO:0000256" key="2">
    <source>
        <dbReference type="ARBA" id="ARBA00022485"/>
    </source>
</evidence>
<comment type="caution">
    <text evidence="9">The sequence shown here is derived from an EMBL/GenBank/DDBJ whole genome shotgun (WGS) entry which is preliminary data.</text>
</comment>
<feature type="domain" description="4Fe-4S ferredoxin-type" evidence="8">
    <location>
        <begin position="27"/>
        <end position="55"/>
    </location>
</feature>
<accession>A0A0F9PRD3</accession>
<name>A0A0F9PRD3_9ZZZZ</name>
<keyword evidence="7" id="KW-0411">Iron-sulfur</keyword>
<evidence type="ECO:0000256" key="1">
    <source>
        <dbReference type="ARBA" id="ARBA00022448"/>
    </source>
</evidence>